<dbReference type="KEGG" id="bvz:BRAD3257_4514"/>
<proteinExistence type="predicted"/>
<sequence length="61" mass="6991">MGKLRPTPRKYLILHERPETAMVRAAVQRAPLSRHLTFTPVAPATWFPYAPERRGQANYCA</sequence>
<evidence type="ECO:0000313" key="2">
    <source>
        <dbReference type="Proteomes" id="UP000246085"/>
    </source>
</evidence>
<evidence type="ECO:0000313" key="1">
    <source>
        <dbReference type="EMBL" id="SPP95499.1"/>
    </source>
</evidence>
<reference evidence="1 2" key="1">
    <citation type="submission" date="2018-03" db="EMBL/GenBank/DDBJ databases">
        <authorList>
            <person name="Gully D."/>
        </authorList>
    </citation>
    <scope>NUCLEOTIDE SEQUENCE [LARGE SCALE GENOMIC DNA]</scope>
    <source>
        <strain evidence="1">ORS3257</strain>
    </source>
</reference>
<organism evidence="1 2">
    <name type="scientific">Bradyrhizobium vignae</name>
    <dbReference type="NCBI Taxonomy" id="1549949"/>
    <lineage>
        <taxon>Bacteria</taxon>
        <taxon>Pseudomonadati</taxon>
        <taxon>Pseudomonadota</taxon>
        <taxon>Alphaproteobacteria</taxon>
        <taxon>Hyphomicrobiales</taxon>
        <taxon>Nitrobacteraceae</taxon>
        <taxon>Bradyrhizobium</taxon>
    </lineage>
</organism>
<accession>A0A2U3Q2E6</accession>
<protein>
    <submittedName>
        <fullName evidence="1">Uncharacterized protein</fullName>
    </submittedName>
</protein>
<gene>
    <name evidence="1" type="ORF">BRAD3257_4514</name>
</gene>
<name>A0A2U3Q2E6_9BRAD</name>
<dbReference type="EMBL" id="LS398110">
    <property type="protein sequence ID" value="SPP95499.1"/>
    <property type="molecule type" value="Genomic_DNA"/>
</dbReference>
<dbReference type="AlphaFoldDB" id="A0A2U3Q2E6"/>
<dbReference type="Proteomes" id="UP000246085">
    <property type="component" value="Chromosome BRAD3257"/>
</dbReference>